<dbReference type="InParanoid" id="F4RF89"/>
<dbReference type="InterPro" id="IPR005135">
    <property type="entry name" value="Endo/exonuclease/phosphatase"/>
</dbReference>
<dbReference type="Pfam" id="PF14529">
    <property type="entry name" value="Exo_endo_phos_2"/>
    <property type="match status" value="1"/>
</dbReference>
<proteinExistence type="predicted"/>
<dbReference type="STRING" id="747676.F4RF89"/>
<evidence type="ECO:0000313" key="3">
    <source>
        <dbReference type="Proteomes" id="UP000001072"/>
    </source>
</evidence>
<dbReference type="Proteomes" id="UP000001072">
    <property type="component" value="Unassembled WGS sequence"/>
</dbReference>
<dbReference type="HOGENOM" id="CLU_1722759_0_0_1"/>
<dbReference type="InterPro" id="IPR036691">
    <property type="entry name" value="Endo/exonu/phosph_ase_sf"/>
</dbReference>
<dbReference type="GeneID" id="18929746"/>
<feature type="domain" description="Endonuclease/exonuclease/phosphatase" evidence="1">
    <location>
        <begin position="4"/>
        <end position="109"/>
    </location>
</feature>
<dbReference type="OrthoDB" id="2505506at2759"/>
<dbReference type="AlphaFoldDB" id="F4RF89"/>
<sequence length="152" mass="17089">MGQLMPILGELRPNPVLLGMDSDLHHPMWNSLGYAHTHRESEDLISIMNTAGLLLRSKAGVPTFTSNNAQGSQTTVDLQWTSPECYDWATTCVTDTQFKHSHFSDHMAILTELDLPANPLENFKPKPETQLGQNPLGKIPRYTEYITLQPHH</sequence>
<dbReference type="KEGG" id="mlr:MELLADRAFT_61521"/>
<dbReference type="SUPFAM" id="SSF56219">
    <property type="entry name" value="DNase I-like"/>
    <property type="match status" value="1"/>
</dbReference>
<dbReference type="EMBL" id="GL883099">
    <property type="protein sequence ID" value="EGG08976.1"/>
    <property type="molecule type" value="Genomic_DNA"/>
</dbReference>
<protein>
    <recommendedName>
        <fullName evidence="1">Endonuclease/exonuclease/phosphatase domain-containing protein</fullName>
    </recommendedName>
</protein>
<gene>
    <name evidence="2" type="ORF">MELLADRAFT_61521</name>
</gene>
<organism evidence="3">
    <name type="scientific">Melampsora larici-populina (strain 98AG31 / pathotype 3-4-7)</name>
    <name type="common">Poplar leaf rust fungus</name>
    <dbReference type="NCBI Taxonomy" id="747676"/>
    <lineage>
        <taxon>Eukaryota</taxon>
        <taxon>Fungi</taxon>
        <taxon>Dikarya</taxon>
        <taxon>Basidiomycota</taxon>
        <taxon>Pucciniomycotina</taxon>
        <taxon>Pucciniomycetes</taxon>
        <taxon>Pucciniales</taxon>
        <taxon>Melampsoraceae</taxon>
        <taxon>Melampsora</taxon>
    </lineage>
</organism>
<accession>F4RF89</accession>
<dbReference type="RefSeq" id="XP_007407950.1">
    <property type="nucleotide sequence ID" value="XM_007407888.1"/>
</dbReference>
<dbReference type="Gene3D" id="3.60.10.10">
    <property type="entry name" value="Endonuclease/exonuclease/phosphatase"/>
    <property type="match status" value="1"/>
</dbReference>
<evidence type="ECO:0000313" key="2">
    <source>
        <dbReference type="EMBL" id="EGG08976.1"/>
    </source>
</evidence>
<keyword evidence="3" id="KW-1185">Reference proteome</keyword>
<name>F4RF89_MELLP</name>
<reference evidence="3" key="1">
    <citation type="journal article" date="2011" name="Proc. Natl. Acad. Sci. U.S.A.">
        <title>Obligate biotrophy features unraveled by the genomic analysis of rust fungi.</title>
        <authorList>
            <person name="Duplessis S."/>
            <person name="Cuomo C.A."/>
            <person name="Lin Y.-C."/>
            <person name="Aerts A."/>
            <person name="Tisserant E."/>
            <person name="Veneault-Fourrey C."/>
            <person name="Joly D.L."/>
            <person name="Hacquard S."/>
            <person name="Amselem J."/>
            <person name="Cantarel B.L."/>
            <person name="Chiu R."/>
            <person name="Coutinho P.M."/>
            <person name="Feau N."/>
            <person name="Field M."/>
            <person name="Frey P."/>
            <person name="Gelhaye E."/>
            <person name="Goldberg J."/>
            <person name="Grabherr M.G."/>
            <person name="Kodira C.D."/>
            <person name="Kohler A."/>
            <person name="Kuees U."/>
            <person name="Lindquist E.A."/>
            <person name="Lucas S.M."/>
            <person name="Mago R."/>
            <person name="Mauceli E."/>
            <person name="Morin E."/>
            <person name="Murat C."/>
            <person name="Pangilinan J.L."/>
            <person name="Park R."/>
            <person name="Pearson M."/>
            <person name="Quesneville H."/>
            <person name="Rouhier N."/>
            <person name="Sakthikumar S."/>
            <person name="Salamov A.A."/>
            <person name="Schmutz J."/>
            <person name="Selles B."/>
            <person name="Shapiro H."/>
            <person name="Tanguay P."/>
            <person name="Tuskan G.A."/>
            <person name="Henrissat B."/>
            <person name="Van de Peer Y."/>
            <person name="Rouze P."/>
            <person name="Ellis J.G."/>
            <person name="Dodds P.N."/>
            <person name="Schein J.E."/>
            <person name="Zhong S."/>
            <person name="Hamelin R.C."/>
            <person name="Grigoriev I.V."/>
            <person name="Szabo L.J."/>
            <person name="Martin F."/>
        </authorList>
    </citation>
    <scope>NUCLEOTIDE SEQUENCE [LARGE SCALE GENOMIC DNA]</scope>
    <source>
        <strain evidence="3">98AG31 / pathotype 3-4-7</strain>
    </source>
</reference>
<evidence type="ECO:0000259" key="1">
    <source>
        <dbReference type="Pfam" id="PF14529"/>
    </source>
</evidence>
<dbReference type="GO" id="GO:0003824">
    <property type="term" value="F:catalytic activity"/>
    <property type="evidence" value="ECO:0007669"/>
    <property type="project" value="InterPro"/>
</dbReference>
<dbReference type="VEuPathDB" id="FungiDB:MELLADRAFT_61521"/>